<protein>
    <recommendedName>
        <fullName evidence="2">Protein CyaE</fullName>
    </recommendedName>
</protein>
<accession>A0AAE3J3A9</accession>
<proteinExistence type="inferred from homology"/>
<keyword evidence="2" id="KW-0354">Hemolysis</keyword>
<dbReference type="GO" id="GO:0009279">
    <property type="term" value="C:cell outer membrane"/>
    <property type="evidence" value="ECO:0007669"/>
    <property type="project" value="UniProtKB-SubCell"/>
</dbReference>
<evidence type="ECO:0000313" key="4">
    <source>
        <dbReference type="Proteomes" id="UP001208041"/>
    </source>
</evidence>
<evidence type="ECO:0000256" key="1">
    <source>
        <dbReference type="ARBA" id="ARBA00007613"/>
    </source>
</evidence>
<comment type="caution">
    <text evidence="3">The sequence shown here is derived from an EMBL/GenBank/DDBJ whole genome shotgun (WGS) entry which is preliminary data.</text>
</comment>
<evidence type="ECO:0000313" key="3">
    <source>
        <dbReference type="EMBL" id="MCV6825661.1"/>
    </source>
</evidence>
<evidence type="ECO:0000256" key="2">
    <source>
        <dbReference type="PIRNR" id="PIRNR001892"/>
    </source>
</evidence>
<dbReference type="EMBL" id="JAOYFC010000003">
    <property type="protein sequence ID" value="MCV6825661.1"/>
    <property type="molecule type" value="Genomic_DNA"/>
</dbReference>
<dbReference type="PANTHER" id="PTHR30203">
    <property type="entry name" value="OUTER MEMBRANE CATION EFFLUX PROTEIN"/>
    <property type="match status" value="1"/>
</dbReference>
<dbReference type="PIRSF" id="PIRSF001892">
    <property type="entry name" value="CyaE"/>
    <property type="match status" value="1"/>
</dbReference>
<dbReference type="InterPro" id="IPR028351">
    <property type="entry name" value="CyaE"/>
</dbReference>
<keyword evidence="2" id="KW-0813">Transport</keyword>
<keyword evidence="2" id="KW-0998">Cell outer membrane</keyword>
<dbReference type="Gene3D" id="1.20.1600.10">
    <property type="entry name" value="Outer membrane efflux proteins (OEP)"/>
    <property type="match status" value="1"/>
</dbReference>
<dbReference type="GO" id="GO:0031640">
    <property type="term" value="P:killing of cells of another organism"/>
    <property type="evidence" value="ECO:0007669"/>
    <property type="project" value="UniProtKB-KW"/>
</dbReference>
<comment type="function">
    <text evidence="2">CyaE is necessary for transport of calmodulin-sensitive adenylate cyclase-hemolysin (cyclolysin).</text>
</comment>
<gene>
    <name evidence="3" type="ORF">OH136_13955</name>
</gene>
<dbReference type="Proteomes" id="UP001208041">
    <property type="component" value="Unassembled WGS sequence"/>
</dbReference>
<dbReference type="InterPro" id="IPR010131">
    <property type="entry name" value="MdtP/NodT-like"/>
</dbReference>
<keyword evidence="4" id="KW-1185">Reference proteome</keyword>
<dbReference type="InterPro" id="IPR003423">
    <property type="entry name" value="OMP_efflux"/>
</dbReference>
<sequence>MSAEIALDPSTLPSVSAGKVYTLPQLIDIAQSRNPVTRKTWLAARQAGQHVSAVRAATLPLVTASVIAGSQRFNTDINPALLPPSTVSTDVSGAAAVVGVSWLLFDFGENISRQQAADQLARVAELQFNRAHLQLIFDVSSHYHRLDAAQKKSVAATAATRRAEQLLEAANKRKGSGLGNDVEVAQAEQLLAQTRVVQSQVAGEVGAARVLLASALNLSPNSVVRIRPTTGQLPSPSSKTLENYVQGAMKSHPEVLAALAEVRAAQFDLDATAASYLPKIYGGANVLAGNSGLSINGFEPGGIGTSSSSGVFLGVTIPVFDGGLRETRLNNANSRVSSAKVGVEIARSVTSREVGLAYQALKTSLAVHLAAQDLVTSAKRTADAAESAYAAGIGTISDASVAALNEFIAIEALADARAAVYSSSAALALATGTYGN</sequence>
<keyword evidence="2" id="KW-0472">Membrane</keyword>
<dbReference type="AlphaFoldDB" id="A0AAE3J3A9"/>
<keyword evidence="2" id="KW-0204">Cytolysis</keyword>
<dbReference type="GO" id="GO:0015562">
    <property type="term" value="F:efflux transmembrane transporter activity"/>
    <property type="evidence" value="ECO:0007669"/>
    <property type="project" value="InterPro"/>
</dbReference>
<dbReference type="SUPFAM" id="SSF56954">
    <property type="entry name" value="Outer membrane efflux proteins (OEP)"/>
    <property type="match status" value="1"/>
</dbReference>
<organism evidence="3 4">
    <name type="scientific">Halocynthiibacter halioticoli</name>
    <dbReference type="NCBI Taxonomy" id="2986804"/>
    <lineage>
        <taxon>Bacteria</taxon>
        <taxon>Pseudomonadati</taxon>
        <taxon>Pseudomonadota</taxon>
        <taxon>Alphaproteobacteria</taxon>
        <taxon>Rhodobacterales</taxon>
        <taxon>Paracoccaceae</taxon>
        <taxon>Halocynthiibacter</taxon>
    </lineage>
</organism>
<dbReference type="Pfam" id="PF02321">
    <property type="entry name" value="OEP"/>
    <property type="match status" value="2"/>
</dbReference>
<name>A0AAE3J3A9_9RHOB</name>
<dbReference type="PANTHER" id="PTHR30203:SF29">
    <property type="entry name" value="PROTEIN CYAE"/>
    <property type="match status" value="1"/>
</dbReference>
<comment type="similarity">
    <text evidence="1 2">Belongs to the outer membrane factor (OMF) (TC 1.B.17) family.</text>
</comment>
<comment type="subcellular location">
    <subcellularLocation>
        <location evidence="2">Cell outer membrane</location>
        <topology evidence="2">Peripheral membrane protein</topology>
    </subcellularLocation>
</comment>
<reference evidence="3" key="1">
    <citation type="submission" date="2022-10" db="EMBL/GenBank/DDBJ databases">
        <authorList>
            <person name="Yue Y."/>
        </authorList>
    </citation>
    <scope>NUCLEOTIDE SEQUENCE</scope>
    <source>
        <strain evidence="3">Z654</strain>
    </source>
</reference>